<dbReference type="PIRSF" id="PIRSF002181">
    <property type="entry name" value="Ribosomal_L13"/>
    <property type="match status" value="1"/>
</dbReference>
<dbReference type="GO" id="GO:0022625">
    <property type="term" value="C:cytosolic large ribosomal subunit"/>
    <property type="evidence" value="ECO:0007669"/>
    <property type="project" value="UniProtKB-UniRule"/>
</dbReference>
<proteinExistence type="inferred from homology"/>
<sequence>MTQVVLTIDELNIYLGSRDLKELIIDAEGAVLGRLASYAAKLSLLGYKVHVVNVEKALVSGDRNMVINSYKLLLNVKTHKNPYRHSIKRPRNPILIFKKAVKNMLPKDSWRGVEALKRVKAYIGIPEEFREKDIIRIADIYIEGLKRKRYVTVGEIAKALGWKGEVVNE</sequence>
<evidence type="ECO:0000256" key="2">
    <source>
        <dbReference type="ARBA" id="ARBA00022980"/>
    </source>
</evidence>
<dbReference type="PANTHER" id="PTHR11545">
    <property type="entry name" value="RIBOSOMAL PROTEIN L13"/>
    <property type="match status" value="1"/>
</dbReference>
<evidence type="ECO:0000256" key="1">
    <source>
        <dbReference type="ARBA" id="ARBA00006227"/>
    </source>
</evidence>
<dbReference type="GO" id="GO:0017148">
    <property type="term" value="P:negative regulation of translation"/>
    <property type="evidence" value="ECO:0007669"/>
    <property type="project" value="TreeGrafter"/>
</dbReference>
<dbReference type="Proteomes" id="UP000001304">
    <property type="component" value="Chromosome"/>
</dbReference>
<organism evidence="5 6">
    <name type="scientific">Ignisphaera aggregans (strain DSM 17230 / JCM 13409 / AQ1.S1)</name>
    <dbReference type="NCBI Taxonomy" id="583356"/>
    <lineage>
        <taxon>Archaea</taxon>
        <taxon>Thermoproteota</taxon>
        <taxon>Thermoprotei</taxon>
        <taxon>Desulfurococcales</taxon>
        <taxon>Desulfurococcaceae</taxon>
        <taxon>Ignisphaera</taxon>
    </lineage>
</organism>
<dbReference type="Gene3D" id="3.90.1180.10">
    <property type="entry name" value="Ribosomal protein L13"/>
    <property type="match status" value="1"/>
</dbReference>
<keyword evidence="3 4" id="KW-0687">Ribonucleoprotein</keyword>
<comment type="similarity">
    <text evidence="1 4">Belongs to the universal ribosomal protein uL13 family.</text>
</comment>
<dbReference type="CDD" id="cd00392">
    <property type="entry name" value="Ribosomal_L13"/>
    <property type="match status" value="1"/>
</dbReference>
<dbReference type="PANTHER" id="PTHR11545:SF3">
    <property type="entry name" value="LARGE RIBOSOMAL SUBUNIT PROTEIN UL13"/>
    <property type="match status" value="1"/>
</dbReference>
<dbReference type="EMBL" id="CP002098">
    <property type="protein sequence ID" value="ADM27044.1"/>
    <property type="molecule type" value="Genomic_DNA"/>
</dbReference>
<evidence type="ECO:0000313" key="6">
    <source>
        <dbReference type="Proteomes" id="UP000001304"/>
    </source>
</evidence>
<dbReference type="GO" id="GO:0003735">
    <property type="term" value="F:structural constituent of ribosome"/>
    <property type="evidence" value="ECO:0007669"/>
    <property type="project" value="UniProtKB-UniRule"/>
</dbReference>
<gene>
    <name evidence="4" type="primary">rpl13</name>
    <name evidence="5" type="ordered locus">Igag_0195</name>
</gene>
<protein>
    <recommendedName>
        <fullName evidence="4">Large ribosomal subunit protein uL13</fullName>
    </recommendedName>
</protein>
<dbReference type="InterPro" id="IPR005755">
    <property type="entry name" value="Ribosomal_uL13_euk/arc"/>
</dbReference>
<dbReference type="HAMAP" id="MF_01366">
    <property type="entry name" value="Ribosomal_uL13"/>
    <property type="match status" value="1"/>
</dbReference>
<dbReference type="SUPFAM" id="SSF52161">
    <property type="entry name" value="Ribosomal protein L13"/>
    <property type="match status" value="1"/>
</dbReference>
<evidence type="ECO:0000256" key="3">
    <source>
        <dbReference type="ARBA" id="ARBA00023274"/>
    </source>
</evidence>
<dbReference type="GO" id="GO:0006412">
    <property type="term" value="P:translation"/>
    <property type="evidence" value="ECO:0007669"/>
    <property type="project" value="UniProtKB-UniRule"/>
</dbReference>
<reference evidence="5 6" key="1">
    <citation type="journal article" date="2010" name="Stand. Genomic Sci.">
        <title>Complete genome sequence of Ignisphaera aggregans type strain (AQ1.S1).</title>
        <authorList>
            <person name="Goker M."/>
            <person name="Held B."/>
            <person name="Lapidus A."/>
            <person name="Nolan M."/>
            <person name="Spring S."/>
            <person name="Yasawong M."/>
            <person name="Lucas S."/>
            <person name="Glavina Del Rio T."/>
            <person name="Tice H."/>
            <person name="Cheng J.F."/>
            <person name="Goodwin L."/>
            <person name="Tapia R."/>
            <person name="Pitluck S."/>
            <person name="Liolios K."/>
            <person name="Ivanova N."/>
            <person name="Mavromatis K."/>
            <person name="Mikhailova N."/>
            <person name="Pati A."/>
            <person name="Chen A."/>
            <person name="Palaniappan K."/>
            <person name="Brambilla E."/>
            <person name="Land M."/>
            <person name="Hauser L."/>
            <person name="Chang Y.J."/>
            <person name="Jeffries C.D."/>
            <person name="Brettin T."/>
            <person name="Detter J.C."/>
            <person name="Han C."/>
            <person name="Rohde M."/>
            <person name="Sikorski J."/>
            <person name="Woyke T."/>
            <person name="Bristow J."/>
            <person name="Eisen J.A."/>
            <person name="Markowitz V."/>
            <person name="Hugenholtz P."/>
            <person name="Kyrpides N.C."/>
            <person name="Klenk H.P."/>
        </authorList>
    </citation>
    <scope>NUCLEOTIDE SEQUENCE [LARGE SCALE GENOMIC DNA]</scope>
    <source>
        <strain evidence="6">DSM 17230 / JCM 13409 / AQ1.S1</strain>
    </source>
</reference>
<evidence type="ECO:0000313" key="5">
    <source>
        <dbReference type="EMBL" id="ADM27044.1"/>
    </source>
</evidence>
<dbReference type="InterPro" id="IPR036899">
    <property type="entry name" value="Ribosomal_uL13_sf"/>
</dbReference>
<accession>E0SQ94</accession>
<dbReference type="NCBIfam" id="TIGR01077">
    <property type="entry name" value="L13_A_E"/>
    <property type="match status" value="1"/>
</dbReference>
<dbReference type="KEGG" id="iag:Igag_0195"/>
<dbReference type="HOGENOM" id="CLU_076922_1_0_2"/>
<dbReference type="InterPro" id="IPR005822">
    <property type="entry name" value="Ribosomal_uL13"/>
</dbReference>
<dbReference type="InterPro" id="IPR005823">
    <property type="entry name" value="Ribosomal_uL13_bac-type"/>
</dbReference>
<dbReference type="GO" id="GO:0003729">
    <property type="term" value="F:mRNA binding"/>
    <property type="evidence" value="ECO:0007669"/>
    <property type="project" value="TreeGrafter"/>
</dbReference>
<dbReference type="AlphaFoldDB" id="E0SQ94"/>
<keyword evidence="2 4" id="KW-0689">Ribosomal protein</keyword>
<dbReference type="NCBIfam" id="NF005004">
    <property type="entry name" value="PRK06394.1"/>
    <property type="match status" value="1"/>
</dbReference>
<comment type="function">
    <text evidence="4">This protein is one of the early assembly proteins of the 50S ribosomal subunit, although it is not seen to bind rRNA by itself. It is important during the early stages of 50S assembly.</text>
</comment>
<comment type="subunit">
    <text evidence="4">Part of the 50S ribosomal subunit.</text>
</comment>
<dbReference type="Pfam" id="PF00572">
    <property type="entry name" value="Ribosomal_L13"/>
    <property type="match status" value="1"/>
</dbReference>
<dbReference type="STRING" id="583356.Igag_0195"/>
<evidence type="ECO:0000256" key="4">
    <source>
        <dbReference type="HAMAP-Rule" id="MF_01366"/>
    </source>
</evidence>
<name>E0SQ94_IGNAA</name>
<keyword evidence="6" id="KW-1185">Reference proteome</keyword>